<sequence length="417" mass="44277">MIDVPTTLAPTSGIALACAVAPPEPPAELLWRTVVELDTGITEPGAADSIPSSDRNVGAYGHSRADALLRGAGEAVERAALHPARGPLAGRRLGRFPEEYTRLTAIVAPLGAEAEHVWYPARRLRDDASALVPAPAVDWPPAAEGAEDWFDPGPSGAASGAGRDMALRNALLEMVERDAIMTAWQRGLRLPQVILPDAGPRPVREAQRLRTAAQAAGTRTVLAEIPTAVPGVFCCTAVALDDDGQTAAVGSKASLAPAAAALGALQEALQIHSLLRNARALRTAVRTEKITGEKDRIAFLLTREAGDLIRDWVDGFRSANVLPADTAAPDVSPQALVSALVADGADPLLVDLTPRLPGPLKSMGWTVVKVIPVGYQPLRMSEEPTWNWNGHRLRTAEERTALTARYAPEQYRPHPLP</sequence>
<dbReference type="Proteomes" id="UP001181313">
    <property type="component" value="Unassembled WGS sequence"/>
</dbReference>
<evidence type="ECO:0000313" key="2">
    <source>
        <dbReference type="EMBL" id="MDT3726769.1"/>
    </source>
</evidence>
<dbReference type="Gene3D" id="3.30.1330.230">
    <property type="match status" value="1"/>
</dbReference>
<evidence type="ECO:0000313" key="3">
    <source>
        <dbReference type="Proteomes" id="UP001181313"/>
    </source>
</evidence>
<dbReference type="Pfam" id="PF02624">
    <property type="entry name" value="YcaO"/>
    <property type="match status" value="1"/>
</dbReference>
<dbReference type="EMBL" id="JAVSGH010000021">
    <property type="protein sequence ID" value="MDT3726769.1"/>
    <property type="molecule type" value="Genomic_DNA"/>
</dbReference>
<dbReference type="PROSITE" id="PS51664">
    <property type="entry name" value="YCAO"/>
    <property type="match status" value="1"/>
</dbReference>
<gene>
    <name evidence="2" type="ORF">ROS62_18505</name>
</gene>
<dbReference type="PANTHER" id="PTHR37809:SF1">
    <property type="entry name" value="RIBOSOMAL PROTEIN S12 METHYLTHIOTRANSFERASE ACCESSORY FACTOR YCAO"/>
    <property type="match status" value="1"/>
</dbReference>
<name>A0ABU3I1D9_9ACTN</name>
<dbReference type="InterPro" id="IPR003776">
    <property type="entry name" value="YcaO-like_dom"/>
</dbReference>
<accession>A0ABU3I1D9</accession>
<protein>
    <submittedName>
        <fullName evidence="2">YcaO-like family protein</fullName>
    </submittedName>
</protein>
<keyword evidence="3" id="KW-1185">Reference proteome</keyword>
<reference evidence="2" key="1">
    <citation type="submission" date="2024-05" db="EMBL/GenBank/DDBJ databases">
        <title>30 novel species of actinomycetes from the DSMZ collection.</title>
        <authorList>
            <person name="Nouioui I."/>
        </authorList>
    </citation>
    <scope>NUCLEOTIDE SEQUENCE</scope>
    <source>
        <strain evidence="2">DSM 41972</strain>
    </source>
</reference>
<organism evidence="2 3">
    <name type="scientific">Streptomyces althioticus subsp. attaecolombicae</name>
    <dbReference type="NCBI Taxonomy" id="3075534"/>
    <lineage>
        <taxon>Bacteria</taxon>
        <taxon>Bacillati</taxon>
        <taxon>Actinomycetota</taxon>
        <taxon>Actinomycetes</taxon>
        <taxon>Kitasatosporales</taxon>
        <taxon>Streptomycetaceae</taxon>
        <taxon>Streptomyces</taxon>
        <taxon>Streptomyces althioticus group</taxon>
    </lineage>
</organism>
<feature type="domain" description="YcaO" evidence="1">
    <location>
        <begin position="59"/>
        <end position="417"/>
    </location>
</feature>
<proteinExistence type="predicted"/>
<evidence type="ECO:0000259" key="1">
    <source>
        <dbReference type="PROSITE" id="PS51664"/>
    </source>
</evidence>
<dbReference type="RefSeq" id="WP_337674836.1">
    <property type="nucleotide sequence ID" value="NZ_JAVSGH010000021.1"/>
</dbReference>
<comment type="caution">
    <text evidence="2">The sequence shown here is derived from an EMBL/GenBank/DDBJ whole genome shotgun (WGS) entry which is preliminary data.</text>
</comment>
<dbReference type="PANTHER" id="PTHR37809">
    <property type="entry name" value="RIBOSOMAL PROTEIN S12 METHYLTHIOTRANSFERASE ACCESSORY FACTOR YCAO"/>
    <property type="match status" value="1"/>
</dbReference>